<dbReference type="GO" id="GO:0043565">
    <property type="term" value="F:sequence-specific DNA binding"/>
    <property type="evidence" value="ECO:0007669"/>
    <property type="project" value="InterPro"/>
</dbReference>
<dbReference type="EMBL" id="CP024422">
    <property type="protein sequence ID" value="ATQ56405.1"/>
    <property type="molecule type" value="Genomic_DNA"/>
</dbReference>
<dbReference type="PROSITE" id="PS00041">
    <property type="entry name" value="HTH_ARAC_FAMILY_1"/>
    <property type="match status" value="1"/>
</dbReference>
<dbReference type="InterPro" id="IPR052158">
    <property type="entry name" value="INH-QAR"/>
</dbReference>
<name>A0A2D2C1M2_9RHOB</name>
<dbReference type="InterPro" id="IPR020449">
    <property type="entry name" value="Tscrpt_reg_AraC-type_HTH"/>
</dbReference>
<dbReference type="PROSITE" id="PS01124">
    <property type="entry name" value="HTH_ARAC_FAMILY_2"/>
    <property type="match status" value="1"/>
</dbReference>
<dbReference type="PANTHER" id="PTHR43130:SF3">
    <property type="entry name" value="HTH-TYPE TRANSCRIPTIONAL REGULATOR RV1931C"/>
    <property type="match status" value="1"/>
</dbReference>
<keyword evidence="1" id="KW-0805">Transcription regulation</keyword>
<keyword evidence="2" id="KW-0238">DNA-binding</keyword>
<dbReference type="InterPro" id="IPR029062">
    <property type="entry name" value="Class_I_gatase-like"/>
</dbReference>
<feature type="domain" description="HTH araC/xylS-type" evidence="4">
    <location>
        <begin position="222"/>
        <end position="320"/>
    </location>
</feature>
<keyword evidence="3" id="KW-0804">Transcription</keyword>
<dbReference type="PANTHER" id="PTHR43130">
    <property type="entry name" value="ARAC-FAMILY TRANSCRIPTIONAL REGULATOR"/>
    <property type="match status" value="1"/>
</dbReference>
<dbReference type="InterPro" id="IPR002818">
    <property type="entry name" value="DJ-1/PfpI"/>
</dbReference>
<dbReference type="RefSeq" id="WP_099649215.1">
    <property type="nucleotide sequence ID" value="NZ_CAJGAB010000057.1"/>
</dbReference>
<dbReference type="SUPFAM" id="SSF46689">
    <property type="entry name" value="Homeodomain-like"/>
    <property type="match status" value="2"/>
</dbReference>
<evidence type="ECO:0000313" key="6">
    <source>
        <dbReference type="Proteomes" id="UP000229314"/>
    </source>
</evidence>
<dbReference type="CDD" id="cd03136">
    <property type="entry name" value="GATase1_AraC_ArgR_like"/>
    <property type="match status" value="1"/>
</dbReference>
<dbReference type="GO" id="GO:0003700">
    <property type="term" value="F:DNA-binding transcription factor activity"/>
    <property type="evidence" value="ECO:0007669"/>
    <property type="project" value="InterPro"/>
</dbReference>
<dbReference type="Proteomes" id="UP000229314">
    <property type="component" value="Chromosome"/>
</dbReference>
<evidence type="ECO:0000256" key="1">
    <source>
        <dbReference type="ARBA" id="ARBA00023015"/>
    </source>
</evidence>
<evidence type="ECO:0000313" key="5">
    <source>
        <dbReference type="EMBL" id="ATQ56405.1"/>
    </source>
</evidence>
<dbReference type="GeneID" id="78898332"/>
<dbReference type="InterPro" id="IPR018062">
    <property type="entry name" value="HTH_AraC-typ_CS"/>
</dbReference>
<sequence>MPQETNRPLRLLVIVTPSFNLLATTGFVDPLRAANYLAGTVRVGWQFASTEGGMVKASNGMSVETRALAGVASDSFDIVVVSSSWSPEAHAEPQLLIALRRWARNGATIGALDTGAFILAQAGLLKGRRATVHYEHIDALGELHDDIDVSEDLFVLVPQRFTCSGGAAAIDMGLHILRSHCGNSLANAAARYIFHPTIRPENSPQNPLTLEPLGYTTPKALRQVIALMEKHLEEPLTIPEFCNRVGMSQRQINRLFERYIGKTAVIYYRDIRLDRARGLVTQTDLQMAQIAAASGFTSQAHFSKAYRERFGISPRTDRSEGRIPFEFRAWPMHRKDS</sequence>
<dbReference type="Gene3D" id="3.40.50.880">
    <property type="match status" value="1"/>
</dbReference>
<dbReference type="SUPFAM" id="SSF52317">
    <property type="entry name" value="Class I glutamine amidotransferase-like"/>
    <property type="match status" value="1"/>
</dbReference>
<dbReference type="SMART" id="SM00342">
    <property type="entry name" value="HTH_ARAC"/>
    <property type="match status" value="1"/>
</dbReference>
<dbReference type="PRINTS" id="PR00032">
    <property type="entry name" value="HTHARAC"/>
</dbReference>
<evidence type="ECO:0000256" key="3">
    <source>
        <dbReference type="ARBA" id="ARBA00023163"/>
    </source>
</evidence>
<dbReference type="AlphaFoldDB" id="A0A2D2C1M2"/>
<dbReference type="Pfam" id="PF12833">
    <property type="entry name" value="HTH_18"/>
    <property type="match status" value="1"/>
</dbReference>
<gene>
    <name evidence="5" type="ORF">PYTT13_11720</name>
</gene>
<protein>
    <submittedName>
        <fullName evidence="5">AraC family transcriptional regulator</fullName>
    </submittedName>
</protein>
<evidence type="ECO:0000256" key="2">
    <source>
        <dbReference type="ARBA" id="ARBA00023125"/>
    </source>
</evidence>
<dbReference type="Pfam" id="PF01965">
    <property type="entry name" value="DJ-1_PfpI"/>
    <property type="match status" value="1"/>
</dbReference>
<dbReference type="InterPro" id="IPR009057">
    <property type="entry name" value="Homeodomain-like_sf"/>
</dbReference>
<evidence type="ECO:0000259" key="4">
    <source>
        <dbReference type="PROSITE" id="PS01124"/>
    </source>
</evidence>
<dbReference type="Gene3D" id="1.10.10.60">
    <property type="entry name" value="Homeodomain-like"/>
    <property type="match status" value="1"/>
</dbReference>
<reference evidence="5 6" key="1">
    <citation type="submission" date="2017-10" db="EMBL/GenBank/DDBJ databases">
        <title>Complete genome sequence of Paracoccus yeei TT13 isolated from human skin.</title>
        <authorList>
            <person name="Lee K."/>
            <person name="Lim J.Y."/>
            <person name="Hwang I."/>
        </authorList>
    </citation>
    <scope>NUCLEOTIDE SEQUENCE [LARGE SCALE GENOMIC DNA]</scope>
    <source>
        <strain evidence="5 6">TT13</strain>
    </source>
</reference>
<dbReference type="InterPro" id="IPR018060">
    <property type="entry name" value="HTH_AraC"/>
</dbReference>
<organism evidence="5 6">
    <name type="scientific">Paracoccus yeei</name>
    <dbReference type="NCBI Taxonomy" id="147645"/>
    <lineage>
        <taxon>Bacteria</taxon>
        <taxon>Pseudomonadati</taxon>
        <taxon>Pseudomonadota</taxon>
        <taxon>Alphaproteobacteria</taxon>
        <taxon>Rhodobacterales</taxon>
        <taxon>Paracoccaceae</taxon>
        <taxon>Paracoccus</taxon>
    </lineage>
</organism>
<proteinExistence type="predicted"/>
<accession>A0A2D2C1M2</accession>